<dbReference type="EMBL" id="JAUJDW010000091">
    <property type="protein sequence ID" value="KAK0640051.1"/>
    <property type="molecule type" value="Genomic_DNA"/>
</dbReference>
<protein>
    <submittedName>
        <fullName evidence="1">Uncharacterized protein</fullName>
    </submittedName>
</protein>
<dbReference type="Proteomes" id="UP001175001">
    <property type="component" value="Unassembled WGS sequence"/>
</dbReference>
<gene>
    <name evidence="1" type="ORF">DIS24_g9760</name>
</gene>
<evidence type="ECO:0000313" key="1">
    <source>
        <dbReference type="EMBL" id="KAK0640051.1"/>
    </source>
</evidence>
<accession>A0AA39XTQ0</accession>
<keyword evidence="2" id="KW-1185">Reference proteome</keyword>
<dbReference type="AlphaFoldDB" id="A0AA39XTQ0"/>
<evidence type="ECO:0000313" key="2">
    <source>
        <dbReference type="Proteomes" id="UP001175001"/>
    </source>
</evidence>
<name>A0AA39XTQ0_9PEZI</name>
<organism evidence="1 2">
    <name type="scientific">Lasiodiplodia hormozganensis</name>
    <dbReference type="NCBI Taxonomy" id="869390"/>
    <lineage>
        <taxon>Eukaryota</taxon>
        <taxon>Fungi</taxon>
        <taxon>Dikarya</taxon>
        <taxon>Ascomycota</taxon>
        <taxon>Pezizomycotina</taxon>
        <taxon>Dothideomycetes</taxon>
        <taxon>Dothideomycetes incertae sedis</taxon>
        <taxon>Botryosphaeriales</taxon>
        <taxon>Botryosphaeriaceae</taxon>
        <taxon>Lasiodiplodia</taxon>
    </lineage>
</organism>
<proteinExistence type="predicted"/>
<comment type="caution">
    <text evidence="1">The sequence shown here is derived from an EMBL/GenBank/DDBJ whole genome shotgun (WGS) entry which is preliminary data.</text>
</comment>
<sequence length="122" mass="13422">MRLAPPRPVSELPLRRRGVFQDPDDDAIQHILVRGIGAVISVNGGKLLDGAIRNMKESGVASLDHRIQNFMAPARSQLDNTYTELKKNNIASAIVIGLLMLEGRNLPGLRTMFNDAYVEVDS</sequence>
<reference evidence="1" key="1">
    <citation type="submission" date="2023-06" db="EMBL/GenBank/DDBJ databases">
        <title>Multi-omics analyses reveal the molecular pathogenesis toolkit of Lasiodiplodia hormozganensis, a cross-kingdom pathogen.</title>
        <authorList>
            <person name="Felix C."/>
            <person name="Meneses R."/>
            <person name="Goncalves M.F.M."/>
            <person name="Tilleman L."/>
            <person name="Duarte A.S."/>
            <person name="Jorrin-Novo J.V."/>
            <person name="Van De Peer Y."/>
            <person name="Deforce D."/>
            <person name="Van Nieuwerburgh F."/>
            <person name="Esteves A.C."/>
            <person name="Alves A."/>
        </authorList>
    </citation>
    <scope>NUCLEOTIDE SEQUENCE</scope>
    <source>
        <strain evidence="1">CBS 339.90</strain>
    </source>
</reference>